<feature type="transmembrane region" description="Helical" evidence="2">
    <location>
        <begin position="54"/>
        <end position="80"/>
    </location>
</feature>
<dbReference type="EMBL" id="JAGGJU010000010">
    <property type="protein sequence ID" value="MBP1852299.1"/>
    <property type="molecule type" value="Genomic_DNA"/>
</dbReference>
<dbReference type="RefSeq" id="WP_209947130.1">
    <property type="nucleotide sequence ID" value="NZ_JAGGJU010000010.1"/>
</dbReference>
<comment type="caution">
    <text evidence="3">The sequence shown here is derived from an EMBL/GenBank/DDBJ whole genome shotgun (WGS) entry which is preliminary data.</text>
</comment>
<dbReference type="PANTHER" id="PTHR32309:SF13">
    <property type="entry name" value="FERRIC ENTEROBACTIN TRANSPORT PROTEIN FEPE"/>
    <property type="match status" value="1"/>
</dbReference>
<dbReference type="Proteomes" id="UP000759443">
    <property type="component" value="Unassembled WGS sequence"/>
</dbReference>
<sequence>MVESDKTAAKKPKPAEQNAKPHPHPNVRVLEGLLEKHKPQVRKKPKKRFQLRHWIIASGFVALVAVPTVASSLYMTFIAADQYQSVSSFSVRSIESSAMTSDIMGMFTQSASGGTVADSYILADYLLSEEMAKAVDAKFNLDKIYAPRGLDYFFGLSSGQPIELKTDYWQSMVSVNFDHSTGIIQLQVRAFDPVIAQEVATFVMKKSEELINKLSDTSRDESLKLANSELAIAEKRLSDARNALRSFRDTSQELDPLQGAKLAAELIAGMEKELVKLNADLATARQQMGEDTPRVRVMKTQISSLEKQIAQERQRFGAGSSDNASTGPDGLDEAVPGKIQAYEGLETEREFAEKFYTTSLAALEKARVSAASKQRYLAAFIQPTLSEISQYPSRLLDVILVFFGGLFAWAMLTLGYYNIRDRA</sequence>
<keyword evidence="2" id="KW-0472">Membrane</keyword>
<keyword evidence="2" id="KW-0812">Transmembrane</keyword>
<feature type="transmembrane region" description="Helical" evidence="2">
    <location>
        <begin position="395"/>
        <end position="417"/>
    </location>
</feature>
<gene>
    <name evidence="3" type="ORF">J2Z17_003754</name>
</gene>
<protein>
    <submittedName>
        <fullName evidence="3">Capsular polysaccharide transport system permease protein</fullName>
    </submittedName>
</protein>
<name>A0ABS4E2X3_9HYPH</name>
<dbReference type="InterPro" id="IPR050445">
    <property type="entry name" value="Bact_polysacc_biosynth/exp"/>
</dbReference>
<dbReference type="PANTHER" id="PTHR32309">
    <property type="entry name" value="TYROSINE-PROTEIN KINASE"/>
    <property type="match status" value="1"/>
</dbReference>
<evidence type="ECO:0000256" key="1">
    <source>
        <dbReference type="SAM" id="MobiDB-lite"/>
    </source>
</evidence>
<keyword evidence="2" id="KW-1133">Transmembrane helix</keyword>
<evidence type="ECO:0000313" key="3">
    <source>
        <dbReference type="EMBL" id="MBP1852299.1"/>
    </source>
</evidence>
<evidence type="ECO:0000313" key="4">
    <source>
        <dbReference type="Proteomes" id="UP000759443"/>
    </source>
</evidence>
<feature type="region of interest" description="Disordered" evidence="1">
    <location>
        <begin position="313"/>
        <end position="334"/>
    </location>
</feature>
<evidence type="ECO:0000256" key="2">
    <source>
        <dbReference type="SAM" id="Phobius"/>
    </source>
</evidence>
<proteinExistence type="predicted"/>
<accession>A0ABS4E2X3</accession>
<organism evidence="3 4">
    <name type="scientific">Rhizobium halophytocola</name>
    <dbReference type="NCBI Taxonomy" id="735519"/>
    <lineage>
        <taxon>Bacteria</taxon>
        <taxon>Pseudomonadati</taxon>
        <taxon>Pseudomonadota</taxon>
        <taxon>Alphaproteobacteria</taxon>
        <taxon>Hyphomicrobiales</taxon>
        <taxon>Rhizobiaceae</taxon>
        <taxon>Rhizobium/Agrobacterium group</taxon>
        <taxon>Rhizobium</taxon>
    </lineage>
</organism>
<keyword evidence="4" id="KW-1185">Reference proteome</keyword>
<reference evidence="3 4" key="1">
    <citation type="submission" date="2021-03" db="EMBL/GenBank/DDBJ databases">
        <title>Genomic Encyclopedia of Type Strains, Phase IV (KMG-IV): sequencing the most valuable type-strain genomes for metagenomic binning, comparative biology and taxonomic classification.</title>
        <authorList>
            <person name="Goeker M."/>
        </authorList>
    </citation>
    <scope>NUCLEOTIDE SEQUENCE [LARGE SCALE GENOMIC DNA]</scope>
    <source>
        <strain evidence="3 4">DSM 21600</strain>
    </source>
</reference>
<feature type="region of interest" description="Disordered" evidence="1">
    <location>
        <begin position="1"/>
        <end position="26"/>
    </location>
</feature>